<proteinExistence type="predicted"/>
<evidence type="ECO:0000313" key="2">
    <source>
        <dbReference type="Proteomes" id="UP000265864"/>
    </source>
</evidence>
<dbReference type="AlphaFoldDB" id="A0A8D4SSJ0"/>
<protein>
    <recommendedName>
        <fullName evidence="3">Tail spike TSP1/Gp66 N-terminal domain-containing protein</fullName>
    </recommendedName>
</protein>
<organism evidence="1 2">
    <name type="scientific">Yersinia rochesterensis</name>
    <dbReference type="NCBI Taxonomy" id="1604335"/>
    <lineage>
        <taxon>Bacteria</taxon>
        <taxon>Pseudomonadati</taxon>
        <taxon>Pseudomonadota</taxon>
        <taxon>Gammaproteobacteria</taxon>
        <taxon>Enterobacterales</taxon>
        <taxon>Yersiniaceae</taxon>
        <taxon>Yersinia</taxon>
    </lineage>
</organism>
<sequence>MIARDMPLVRNTEYQNNGDLLASTVNQDFDRIWMVLQGQALNGLLALRRPWFNYNYFEGQGYRIANIADPTAPQDATTKKYVDDSVSANLGSAVRVPDGYIPPLPDISHRRNKLSAFNDAGQPIAVLPQSGSASDVMIELAKPTGASLVGVQPQGNLSQAINWVTPEQFGAIGDGTVHPLSERYATLAAAQAVYPHVTSLGQTIDWAACQAAENYTRGIACVWVKRVVNYHLGDEQLTLSEQSWWIGYADPQNDKPGARFTKNLPLTSQGIDACSIVCVAVSSGPDIFQRGIVFDGFQLRYPVARRAATKGKGTVGLHIGTAIKSKFNVSVWGAEYAVYDPAGWSNTGRLAWDTCHKGYFQPPKIAAGVYAGLGGHTSNDFRIESDMCPFPITLFGDAYSQYLGYYEGISLTDPIYDAANETACGITSISAHTVTLRMGRELWNGVDTCLYLDNEVTLEIMPFSDAQYPASTGESTSLDSFYTNWGGSNTIANFKCLKLGRAIHNMYSDKASTLVIKNAGYYMGNVRTDVTVTRYFFNGGGSLSSNIVLIGGCLNITQESGAAPTAFSLNVIDYSKADIQGCRGAEVYISPSTVYKWQSKNRWVARNNVSVPMTISGTNGQYADFSAPAGYDIVDIHRLTTDLGIEGNYIQYRPAIYSYDIATAALRVGTTFYTSQLTAYGMPIIRVRNSYVG</sequence>
<gene>
    <name evidence="1" type="ORF">DXZ79_13895</name>
</gene>
<reference evidence="1 2" key="1">
    <citation type="submission" date="2018-09" db="EMBL/GenBank/DDBJ databases">
        <title>Yersinia kristensenii subsp. rochesterensis subsp. nov., Isolated from Human Feces.</title>
        <authorList>
            <person name="Cunningham S.A."/>
            <person name="Jeraldo P."/>
            <person name="Patel R."/>
        </authorList>
    </citation>
    <scope>NUCLEOTIDE SEQUENCE [LARGE SCALE GENOMIC DNA]</scope>
    <source>
        <strain evidence="1 2">ATCC BAA-2637</strain>
    </source>
</reference>
<dbReference type="EMBL" id="CP032482">
    <property type="protein sequence ID" value="AYD44689.1"/>
    <property type="molecule type" value="Genomic_DNA"/>
</dbReference>
<accession>A0A8D4SSJ0</accession>
<name>A0A8D4SSJ0_9GAMM</name>
<evidence type="ECO:0000313" key="1">
    <source>
        <dbReference type="EMBL" id="AYD44689.1"/>
    </source>
</evidence>
<dbReference type="Proteomes" id="UP000265864">
    <property type="component" value="Chromosome"/>
</dbReference>
<evidence type="ECO:0008006" key="3">
    <source>
        <dbReference type="Google" id="ProtNLM"/>
    </source>
</evidence>